<comment type="caution">
    <text evidence="1">The sequence shown here is derived from an EMBL/GenBank/DDBJ whole genome shotgun (WGS) entry which is preliminary data.</text>
</comment>
<reference evidence="1" key="1">
    <citation type="submission" date="2023-07" db="EMBL/GenBank/DDBJ databases">
        <authorList>
            <consortium name="AG Swart"/>
            <person name="Singh M."/>
            <person name="Singh A."/>
            <person name="Seah K."/>
            <person name="Emmerich C."/>
        </authorList>
    </citation>
    <scope>NUCLEOTIDE SEQUENCE</scope>
    <source>
        <strain evidence="1">DP1</strain>
    </source>
</reference>
<proteinExistence type="predicted"/>
<evidence type="ECO:0000313" key="1">
    <source>
        <dbReference type="EMBL" id="CAI2370019.1"/>
    </source>
</evidence>
<dbReference type="Proteomes" id="UP001295684">
    <property type="component" value="Unassembled WGS sequence"/>
</dbReference>
<protein>
    <submittedName>
        <fullName evidence="1">Uncharacterized protein</fullName>
    </submittedName>
</protein>
<keyword evidence="2" id="KW-1185">Reference proteome</keyword>
<organism evidence="1 2">
    <name type="scientific">Euplotes crassus</name>
    <dbReference type="NCBI Taxonomy" id="5936"/>
    <lineage>
        <taxon>Eukaryota</taxon>
        <taxon>Sar</taxon>
        <taxon>Alveolata</taxon>
        <taxon>Ciliophora</taxon>
        <taxon>Intramacronucleata</taxon>
        <taxon>Spirotrichea</taxon>
        <taxon>Hypotrichia</taxon>
        <taxon>Euplotida</taxon>
        <taxon>Euplotidae</taxon>
        <taxon>Moneuplotes</taxon>
    </lineage>
</organism>
<accession>A0AAD1UJP9</accession>
<gene>
    <name evidence="1" type="ORF">ECRASSUSDP1_LOCUS11326</name>
</gene>
<evidence type="ECO:0000313" key="2">
    <source>
        <dbReference type="Proteomes" id="UP001295684"/>
    </source>
</evidence>
<dbReference type="EMBL" id="CAMPGE010011180">
    <property type="protein sequence ID" value="CAI2370019.1"/>
    <property type="molecule type" value="Genomic_DNA"/>
</dbReference>
<sequence>MKKSQNKTWGVINHKTNSDYWLNTTLGRDLLNKTSDSKSSEKGMRVDPKEAVKTFKNKINFCLQKRTFDARHMDKILRTKYCVTNTDIPYGSISTKNPHKLYPRDDIKKFKFKDVGKIHLDEADRPSASFLTPTRNRNKIARYVDEADSPSILMPDNPVTLNLNFEKQGIITKLRKCKNQSVEGSHSCVKSPFMRAQELNKEKVEKERIQSLREKLRMCLKKERILRNHHRHGVLGIQGIKSAIPKDHFYSGETEMMKMQMEKQKIRDKRQHLLNKRITNYRSANNSTERPRKVPLKQENTFKLFIPLVQNTEYKGNARNRHDKTFCKDSLHRIL</sequence>
<dbReference type="AlphaFoldDB" id="A0AAD1UJP9"/>
<name>A0AAD1UJP9_EUPCR</name>